<evidence type="ECO:0000313" key="3">
    <source>
        <dbReference type="EMBL" id="QPV62867.1"/>
    </source>
</evidence>
<dbReference type="SUPFAM" id="SSF52402">
    <property type="entry name" value="Adenine nucleotide alpha hydrolases-like"/>
    <property type="match status" value="1"/>
</dbReference>
<name>A0A7T3FYE4_9EURY</name>
<evidence type="ECO:0000256" key="1">
    <source>
        <dbReference type="ARBA" id="ARBA00008791"/>
    </source>
</evidence>
<dbReference type="GeneID" id="60590719"/>
<dbReference type="OrthoDB" id="271068at2157"/>
<comment type="similarity">
    <text evidence="1">Belongs to the universal stress protein A family.</text>
</comment>
<dbReference type="EMBL" id="CP065856">
    <property type="protein sequence ID" value="QPV62867.1"/>
    <property type="molecule type" value="Genomic_DNA"/>
</dbReference>
<gene>
    <name evidence="3" type="ORF">I7X12_19460</name>
</gene>
<dbReference type="RefSeq" id="WP_198061665.1">
    <property type="nucleotide sequence ID" value="NZ_CP065856.1"/>
</dbReference>
<dbReference type="Gene3D" id="3.40.50.620">
    <property type="entry name" value="HUPs"/>
    <property type="match status" value="1"/>
</dbReference>
<dbReference type="Pfam" id="PF00582">
    <property type="entry name" value="Usp"/>
    <property type="match status" value="1"/>
</dbReference>
<dbReference type="PANTHER" id="PTHR46268:SF6">
    <property type="entry name" value="UNIVERSAL STRESS PROTEIN UP12"/>
    <property type="match status" value="1"/>
</dbReference>
<proteinExistence type="inferred from homology"/>
<dbReference type="PANTHER" id="PTHR46268">
    <property type="entry name" value="STRESS RESPONSE PROTEIN NHAX"/>
    <property type="match status" value="1"/>
</dbReference>
<reference evidence="3 4" key="1">
    <citation type="submission" date="2020-12" db="EMBL/GenBank/DDBJ databases">
        <title>Halosimplex halophilum sp. nov. and Halosimplex salinum sp. nov., two new members of the genus Halosimplex.</title>
        <authorList>
            <person name="Cui H.L."/>
        </authorList>
    </citation>
    <scope>NUCLEOTIDE SEQUENCE [LARGE SCALE GENOMIC DNA]</scope>
    <source>
        <strain evidence="3 4">YGH94</strain>
    </source>
</reference>
<protein>
    <submittedName>
        <fullName evidence="3">Universal stress protein</fullName>
    </submittedName>
</protein>
<dbReference type="InterPro" id="IPR014729">
    <property type="entry name" value="Rossmann-like_a/b/a_fold"/>
</dbReference>
<dbReference type="KEGG" id="hlt:I7X12_19460"/>
<organism evidence="3 4">
    <name type="scientific">Halosimplex litoreum</name>
    <dbReference type="NCBI Taxonomy" id="1198301"/>
    <lineage>
        <taxon>Archaea</taxon>
        <taxon>Methanobacteriati</taxon>
        <taxon>Methanobacteriota</taxon>
        <taxon>Stenosarchaea group</taxon>
        <taxon>Halobacteria</taxon>
        <taxon>Halobacteriales</taxon>
        <taxon>Haloarculaceae</taxon>
        <taxon>Halosimplex</taxon>
    </lineage>
</organism>
<evidence type="ECO:0000259" key="2">
    <source>
        <dbReference type="Pfam" id="PF00582"/>
    </source>
</evidence>
<evidence type="ECO:0000313" key="4">
    <source>
        <dbReference type="Proteomes" id="UP000595001"/>
    </source>
</evidence>
<dbReference type="InterPro" id="IPR006015">
    <property type="entry name" value="Universal_stress_UspA"/>
</dbReference>
<dbReference type="AlphaFoldDB" id="A0A7T3FYE4"/>
<dbReference type="InterPro" id="IPR006016">
    <property type="entry name" value="UspA"/>
</dbReference>
<accession>A0A7T3FYE4</accession>
<dbReference type="CDD" id="cd00293">
    <property type="entry name" value="USP-like"/>
    <property type="match status" value="1"/>
</dbReference>
<dbReference type="Proteomes" id="UP000595001">
    <property type="component" value="Chromosome"/>
</dbReference>
<dbReference type="PRINTS" id="PR01438">
    <property type="entry name" value="UNVRSLSTRESS"/>
</dbReference>
<feature type="domain" description="UspA" evidence="2">
    <location>
        <begin position="4"/>
        <end position="146"/>
    </location>
</feature>
<keyword evidence="4" id="KW-1185">Reference proteome</keyword>
<sequence>MSLETVLLAVGADDADRVESLAQAVRDVAEPAGANVMVAHVFTEDQFADLTGQMDFDGSADPDEVAARHGNVREVRAAFEGSGIDISVRGSVDDDRGEGVVGLCEAVGADMVFVGGRHRSPTGKAVFGSTAQEVLLEAPCPVTFVRSE</sequence>